<reference evidence="2 3" key="1">
    <citation type="submission" date="2022-10" db="EMBL/GenBank/DDBJ databases">
        <authorList>
            <person name="Xie J."/>
            <person name="Shen N."/>
        </authorList>
    </citation>
    <scope>NUCLEOTIDE SEQUENCE [LARGE SCALE GENOMIC DNA]</scope>
    <source>
        <strain evidence="2 3">DSM 41681</strain>
    </source>
</reference>
<comment type="caution">
    <text evidence="2">The sequence shown here is derived from an EMBL/GenBank/DDBJ whole genome shotgun (WGS) entry which is preliminary data.</text>
</comment>
<keyword evidence="1" id="KW-1133">Transmembrane helix</keyword>
<evidence type="ECO:0000256" key="1">
    <source>
        <dbReference type="SAM" id="Phobius"/>
    </source>
</evidence>
<evidence type="ECO:0000313" key="2">
    <source>
        <dbReference type="EMBL" id="MEB3963266.1"/>
    </source>
</evidence>
<keyword evidence="1" id="KW-0472">Membrane</keyword>
<gene>
    <name evidence="2" type="ORF">OKJ48_23920</name>
</gene>
<keyword evidence="3" id="KW-1185">Reference proteome</keyword>
<protein>
    <submittedName>
        <fullName evidence="2">Uncharacterized protein</fullName>
    </submittedName>
</protein>
<name>A0ABU6CEZ6_9ACTN</name>
<dbReference type="EMBL" id="JAOZYB010000223">
    <property type="protein sequence ID" value="MEB3963266.1"/>
    <property type="molecule type" value="Genomic_DNA"/>
</dbReference>
<feature type="transmembrane region" description="Helical" evidence="1">
    <location>
        <begin position="38"/>
        <end position="63"/>
    </location>
</feature>
<evidence type="ECO:0000313" key="3">
    <source>
        <dbReference type="Proteomes" id="UP001352223"/>
    </source>
</evidence>
<organism evidence="2 3">
    <name type="scientific">Streptomyces kunmingensis</name>
    <dbReference type="NCBI Taxonomy" id="68225"/>
    <lineage>
        <taxon>Bacteria</taxon>
        <taxon>Bacillati</taxon>
        <taxon>Actinomycetota</taxon>
        <taxon>Actinomycetes</taxon>
        <taxon>Kitasatosporales</taxon>
        <taxon>Streptomycetaceae</taxon>
        <taxon>Streptomyces</taxon>
    </lineage>
</organism>
<accession>A0ABU6CEZ6</accession>
<sequence>MSDQWPPHHPAPIPGPPLGYAPPHVQEISAGYRRWAAILLWLAVGLAALMAVAFVASFVLLALADADRDKQALGYLALILWVALAAAVPVLLGLGIPGLVMTQRVRRQRRMTHPAQGRGRF</sequence>
<feature type="transmembrane region" description="Helical" evidence="1">
    <location>
        <begin position="75"/>
        <end position="101"/>
    </location>
</feature>
<proteinExistence type="predicted"/>
<dbReference type="RefSeq" id="WP_324770972.1">
    <property type="nucleotide sequence ID" value="NZ_BAAATS010000028.1"/>
</dbReference>
<keyword evidence="1" id="KW-0812">Transmembrane</keyword>
<dbReference type="Proteomes" id="UP001352223">
    <property type="component" value="Unassembled WGS sequence"/>
</dbReference>